<keyword evidence="1" id="KW-0472">Membrane</keyword>
<reference evidence="3 4" key="1">
    <citation type="submission" date="2019-01" db="EMBL/GenBank/DDBJ databases">
        <authorList>
            <person name="Chen W.-M."/>
        </authorList>
    </citation>
    <scope>NUCLEOTIDE SEQUENCE [LARGE SCALE GENOMIC DNA]</scope>
    <source>
        <strain evidence="3 4">YBJ-36</strain>
    </source>
</reference>
<feature type="transmembrane region" description="Helical" evidence="1">
    <location>
        <begin position="21"/>
        <end position="42"/>
    </location>
</feature>
<dbReference type="Gene3D" id="3.40.50.1110">
    <property type="entry name" value="SGNH hydrolase"/>
    <property type="match status" value="1"/>
</dbReference>
<dbReference type="AlphaFoldDB" id="A0A437MVE8"/>
<evidence type="ECO:0000259" key="2">
    <source>
        <dbReference type="Pfam" id="PF13472"/>
    </source>
</evidence>
<keyword evidence="1" id="KW-0812">Transmembrane</keyword>
<dbReference type="InterPro" id="IPR036514">
    <property type="entry name" value="SGNH_hydro_sf"/>
</dbReference>
<keyword evidence="4" id="KW-1185">Reference proteome</keyword>
<accession>A0A437MVE8</accession>
<dbReference type="OrthoDB" id="9774205at2"/>
<evidence type="ECO:0000313" key="3">
    <source>
        <dbReference type="EMBL" id="RVU01639.1"/>
    </source>
</evidence>
<evidence type="ECO:0000256" key="1">
    <source>
        <dbReference type="SAM" id="Phobius"/>
    </source>
</evidence>
<dbReference type="InterPro" id="IPR051532">
    <property type="entry name" value="Ester_Hydrolysis_Enzymes"/>
</dbReference>
<proteinExistence type="predicted"/>
<feature type="domain" description="SGNH hydrolase-type esterase" evidence="2">
    <location>
        <begin position="166"/>
        <end position="355"/>
    </location>
</feature>
<keyword evidence="1" id="KW-1133">Transmembrane helix</keyword>
<dbReference type="Pfam" id="PF13472">
    <property type="entry name" value="Lipase_GDSL_2"/>
    <property type="match status" value="1"/>
</dbReference>
<dbReference type="CDD" id="cd01834">
    <property type="entry name" value="SGNH_hydrolase_like_2"/>
    <property type="match status" value="1"/>
</dbReference>
<dbReference type="PANTHER" id="PTHR30383">
    <property type="entry name" value="THIOESTERASE 1/PROTEASE 1/LYSOPHOSPHOLIPASE L1"/>
    <property type="match status" value="1"/>
</dbReference>
<sequence length="591" mass="66439">MRFKLYHQASYLPQVPLDKRNPLVFVRLFLAIILVVMIALLGSCSKKTMLEPSRPLLDLSKAAIKKFSLPGSIQVGETVFGIDEDGYNLTINIKSGADLTSMRPYIELLAGSYISPSIGQIVNLNGDLVYKVTTPDGEVQNWRVHIVRQEPAYLTKIFKENDKVIFVGNSITHGGRYHSYIWLYYMTRFPNRRITIMNGGIGGDKISNINNRLEEDVYSKNPSRINLTFGMNDSGYFDYLFKDPVVVSNKLVFSADSAFKLVTASLNAHPQIKVTMMAGSPYDATTTVTSGGWSEKPATFDRIVNIQRDAAVAHHWAYIDIYHNMDNLNKFYQKADPKFTLSGSGDRIHPESYGHLVMAYLYLRQQDLKGLEVADFTVDATMKRVTAASHCEVRDVIGNGDNLTFHYRADALPFPVDDVKHAGDGKPASAALDYIPFTDDLNREMLRVTNLKGNHYDVKIDGKVIGRFSSADLATGVNMALIRTTPQYLQALEIMKKNESRFSEEKRLRDYYVVVFNYARPAGITNDNDPASVAKIQELAKTNGWIDANLYKQGSNPATRQQWQANADKYVNEIYASNKPLTRTIELIKAD</sequence>
<dbReference type="GO" id="GO:0004622">
    <property type="term" value="F:phosphatidylcholine lysophospholipase activity"/>
    <property type="evidence" value="ECO:0007669"/>
    <property type="project" value="TreeGrafter"/>
</dbReference>
<organism evidence="3 4">
    <name type="scientific">Mucilaginibacter limnophilus</name>
    <dbReference type="NCBI Taxonomy" id="1932778"/>
    <lineage>
        <taxon>Bacteria</taxon>
        <taxon>Pseudomonadati</taxon>
        <taxon>Bacteroidota</taxon>
        <taxon>Sphingobacteriia</taxon>
        <taxon>Sphingobacteriales</taxon>
        <taxon>Sphingobacteriaceae</taxon>
        <taxon>Mucilaginibacter</taxon>
    </lineage>
</organism>
<comment type="caution">
    <text evidence="3">The sequence shown here is derived from an EMBL/GenBank/DDBJ whole genome shotgun (WGS) entry which is preliminary data.</text>
</comment>
<dbReference type="Proteomes" id="UP000282759">
    <property type="component" value="Unassembled WGS sequence"/>
</dbReference>
<protein>
    <recommendedName>
        <fullName evidence="2">SGNH hydrolase-type esterase domain-containing protein</fullName>
    </recommendedName>
</protein>
<dbReference type="SUPFAM" id="SSF52266">
    <property type="entry name" value="SGNH hydrolase"/>
    <property type="match status" value="1"/>
</dbReference>
<dbReference type="PANTHER" id="PTHR30383:SF5">
    <property type="entry name" value="SGNH HYDROLASE-TYPE ESTERASE DOMAIN-CONTAINING PROTEIN"/>
    <property type="match status" value="1"/>
</dbReference>
<dbReference type="RefSeq" id="WP_127704010.1">
    <property type="nucleotide sequence ID" value="NZ_SACK01000002.1"/>
</dbReference>
<dbReference type="EMBL" id="SACK01000002">
    <property type="protein sequence ID" value="RVU01639.1"/>
    <property type="molecule type" value="Genomic_DNA"/>
</dbReference>
<gene>
    <name evidence="3" type="ORF">EOD41_06670</name>
</gene>
<dbReference type="Gene3D" id="2.60.40.2340">
    <property type="match status" value="1"/>
</dbReference>
<dbReference type="InterPro" id="IPR013830">
    <property type="entry name" value="SGNH_hydro"/>
</dbReference>
<evidence type="ECO:0000313" key="4">
    <source>
        <dbReference type="Proteomes" id="UP000282759"/>
    </source>
</evidence>
<name>A0A437MVE8_9SPHI</name>